<dbReference type="Proteomes" id="UP000188298">
    <property type="component" value="Chromosome"/>
</dbReference>
<dbReference type="InterPro" id="IPR011330">
    <property type="entry name" value="Glyco_hydro/deAcase_b/a-brl"/>
</dbReference>
<dbReference type="AlphaFoldDB" id="A0A1Q2LG46"/>
<evidence type="ECO:0000313" key="3">
    <source>
        <dbReference type="EMBL" id="AQQ59087.1"/>
    </source>
</evidence>
<dbReference type="Pfam" id="PF04748">
    <property type="entry name" value="Polysacc_deac_2"/>
    <property type="match status" value="1"/>
</dbReference>
<name>A0A1Q2LG46_9HELI</name>
<dbReference type="KEGG" id="hbl:XJ32_02035"/>
<evidence type="ECO:0000313" key="4">
    <source>
        <dbReference type="Proteomes" id="UP000188298"/>
    </source>
</evidence>
<feature type="transmembrane region" description="Helical" evidence="2">
    <location>
        <begin position="12"/>
        <end position="33"/>
    </location>
</feature>
<evidence type="ECO:0000256" key="2">
    <source>
        <dbReference type="SAM" id="Phobius"/>
    </source>
</evidence>
<gene>
    <name evidence="3" type="ORF">XJ32_02035</name>
</gene>
<feature type="region of interest" description="Disordered" evidence="1">
    <location>
        <begin position="140"/>
        <end position="178"/>
    </location>
</feature>
<dbReference type="PANTHER" id="PTHR30105:SF2">
    <property type="entry name" value="DIVERGENT POLYSACCHARIDE DEACETYLASE SUPERFAMILY"/>
    <property type="match status" value="1"/>
</dbReference>
<dbReference type="SUPFAM" id="SSF88713">
    <property type="entry name" value="Glycoside hydrolase/deacetylase"/>
    <property type="match status" value="1"/>
</dbReference>
<dbReference type="CDD" id="cd10936">
    <property type="entry name" value="CE4_DAC2"/>
    <property type="match status" value="1"/>
</dbReference>
<organism evidence="3 4">
    <name type="scientific">Helicobacter bilis</name>
    <dbReference type="NCBI Taxonomy" id="37372"/>
    <lineage>
        <taxon>Bacteria</taxon>
        <taxon>Pseudomonadati</taxon>
        <taxon>Campylobacterota</taxon>
        <taxon>Epsilonproteobacteria</taxon>
        <taxon>Campylobacterales</taxon>
        <taxon>Helicobacteraceae</taxon>
        <taxon>Helicobacter</taxon>
    </lineage>
</organism>
<reference evidence="3 4" key="1">
    <citation type="submission" date="2017-02" db="EMBL/GenBank/DDBJ databases">
        <title>Whole genome sequencing of Helicobacter bilis strain AAQJH.</title>
        <authorList>
            <person name="Conlan S."/>
            <person name="Thomas P.J."/>
            <person name="Mullikin J."/>
            <person name="Palmore T.N."/>
            <person name="Frank K.M."/>
            <person name="Segre J.A."/>
        </authorList>
    </citation>
    <scope>NUCLEOTIDE SEQUENCE [LARGE SCALE GENOMIC DNA]</scope>
    <source>
        <strain evidence="3 4">AAQJH</strain>
    </source>
</reference>
<keyword evidence="2" id="KW-0472">Membrane</keyword>
<dbReference type="InterPro" id="IPR006837">
    <property type="entry name" value="Divergent_DAC"/>
</dbReference>
<dbReference type="PANTHER" id="PTHR30105">
    <property type="entry name" value="UNCHARACTERIZED YIBQ-RELATED"/>
    <property type="match status" value="1"/>
</dbReference>
<evidence type="ECO:0008006" key="5">
    <source>
        <dbReference type="Google" id="ProtNLM"/>
    </source>
</evidence>
<dbReference type="Gene3D" id="3.20.20.370">
    <property type="entry name" value="Glycoside hydrolase/deacetylase"/>
    <property type="match status" value="1"/>
</dbReference>
<evidence type="ECO:0000256" key="1">
    <source>
        <dbReference type="SAM" id="MobiDB-lite"/>
    </source>
</evidence>
<feature type="compositionally biased region" description="Polar residues" evidence="1">
    <location>
        <begin position="84"/>
        <end position="101"/>
    </location>
</feature>
<sequence>MNDMQSHKKKSIIIYLVFIITAFILSVFSWYYIEKDSKNKDINPLSLDSQTMQHLQINEAPPIHIQTHIESTTANKNPKDSKQLDSASFNNEGNHISTQIDSNNCHNAKSTFCHDLQSQASNIETKQNLDSNNCHFEYSKQSNTDSKNDISPVTSNKESITHPCRNDKFPNSIKNSDKTTTTYTKNLQRFYKKPKVVIIIDDLANKKDIKNFQSLHLKLTLSLFPKQFFSKNNPDIAKTLEFYMIHLPLEAHNFEQQGVINLRIGDSLQTIESHIAQIKKDFPKLAYINNHTGSRYTESREDMQKLLQVLARHKISFVDSLTTSKSVAGKLLKEQHKIHIARNVFLDNETNVASIAKQLNTALRIADKQGYVIAIGHPKQATYQVLKEYKEILLNDYEMLYINELDLLLQKHNISDTKTPLPLLE</sequence>
<dbReference type="EMBL" id="CP019645">
    <property type="protein sequence ID" value="AQQ59087.1"/>
    <property type="molecule type" value="Genomic_DNA"/>
</dbReference>
<keyword evidence="2" id="KW-1133">Transmembrane helix</keyword>
<accession>A0A1Q2LG46</accession>
<feature type="region of interest" description="Disordered" evidence="1">
    <location>
        <begin position="73"/>
        <end position="101"/>
    </location>
</feature>
<feature type="compositionally biased region" description="Polar residues" evidence="1">
    <location>
        <begin position="140"/>
        <end position="158"/>
    </location>
</feature>
<proteinExistence type="predicted"/>
<dbReference type="GO" id="GO:0005975">
    <property type="term" value="P:carbohydrate metabolic process"/>
    <property type="evidence" value="ECO:0007669"/>
    <property type="project" value="InterPro"/>
</dbReference>
<protein>
    <recommendedName>
        <fullName evidence="5">Divergent polysaccharide deacetylase family protein</fullName>
    </recommendedName>
</protein>
<keyword evidence="2" id="KW-0812">Transmembrane</keyword>
<dbReference type="RefSeq" id="WP_077388189.1">
    <property type="nucleotide sequence ID" value="NZ_CP019645.1"/>
</dbReference>